<dbReference type="AlphaFoldDB" id="I0WJ44"/>
<comment type="caution">
    <text evidence="2">The sequence shown here is derived from an EMBL/GenBank/DDBJ whole genome shotgun (WGS) entry which is preliminary data.</text>
</comment>
<evidence type="ECO:0000256" key="1">
    <source>
        <dbReference type="SAM" id="SignalP"/>
    </source>
</evidence>
<accession>I0WJ44</accession>
<evidence type="ECO:0000313" key="3">
    <source>
        <dbReference type="Proteomes" id="UP000005938"/>
    </source>
</evidence>
<dbReference type="STRING" id="946077.W5A_00265"/>
<dbReference type="PROSITE" id="PS51257">
    <property type="entry name" value="PROKAR_LIPOPROTEIN"/>
    <property type="match status" value="1"/>
</dbReference>
<evidence type="ECO:0000313" key="2">
    <source>
        <dbReference type="EMBL" id="EID76410.1"/>
    </source>
</evidence>
<evidence type="ECO:0008006" key="4">
    <source>
        <dbReference type="Google" id="ProtNLM"/>
    </source>
</evidence>
<dbReference type="eggNOG" id="ENOG50329R5">
    <property type="taxonomic scope" value="Bacteria"/>
</dbReference>
<dbReference type="OrthoDB" id="1440611at2"/>
<gene>
    <name evidence="2" type="ORF">W5A_00265</name>
</gene>
<reference evidence="2 3" key="1">
    <citation type="journal article" date="2012" name="J. Bacteriol.">
        <title>Genome Sequence of the Halotolerant Bacterium Imtechella halotolerans K1T.</title>
        <authorList>
            <person name="Kumar S."/>
            <person name="Vikram S."/>
            <person name="Subramanian S."/>
            <person name="Raghava G.P."/>
            <person name="Pinnaka A.K."/>
        </authorList>
    </citation>
    <scope>NUCLEOTIDE SEQUENCE [LARGE SCALE GENOMIC DNA]</scope>
    <source>
        <strain evidence="2 3">K1</strain>
    </source>
</reference>
<proteinExistence type="predicted"/>
<name>I0WJ44_9FLAO</name>
<keyword evidence="1" id="KW-0732">Signal</keyword>
<feature type="signal peptide" evidence="1">
    <location>
        <begin position="1"/>
        <end position="23"/>
    </location>
</feature>
<protein>
    <recommendedName>
        <fullName evidence="4">Lipoprotein</fullName>
    </recommendedName>
</protein>
<keyword evidence="3" id="KW-1185">Reference proteome</keyword>
<organism evidence="2 3">
    <name type="scientific">Imtechella halotolerans K1</name>
    <dbReference type="NCBI Taxonomy" id="946077"/>
    <lineage>
        <taxon>Bacteria</taxon>
        <taxon>Pseudomonadati</taxon>
        <taxon>Bacteroidota</taxon>
        <taxon>Flavobacteriia</taxon>
        <taxon>Flavobacteriales</taxon>
        <taxon>Flavobacteriaceae</taxon>
        <taxon>Imtechella</taxon>
    </lineage>
</organism>
<dbReference type="RefSeq" id="WP_008236201.1">
    <property type="nucleotide sequence ID" value="NZ_AJJU01000002.1"/>
</dbReference>
<sequence length="156" mass="17935">MKTSVLKAVGVFFLVLVLVGCNSNNTKKTTKSNDSVEMNHGMPMNWRNEIMLDGERKWMANSETTHGVNDMLQRISEDQSVSVDAYRSLASDLNKFKNTIVEKCTMEGPSHDNLHIWLYPLMDELKNLSEVQTTEQGEEITMHIKDHLQAYFTYFQ</sequence>
<dbReference type="EMBL" id="AJJU01000002">
    <property type="protein sequence ID" value="EID76410.1"/>
    <property type="molecule type" value="Genomic_DNA"/>
</dbReference>
<dbReference type="Proteomes" id="UP000005938">
    <property type="component" value="Unassembled WGS sequence"/>
</dbReference>
<feature type="chain" id="PRO_5003635317" description="Lipoprotein" evidence="1">
    <location>
        <begin position="24"/>
        <end position="156"/>
    </location>
</feature>